<comment type="caution">
    <text evidence="8">The sequence shown here is derived from an EMBL/GenBank/DDBJ whole genome shotgun (WGS) entry which is preliminary data.</text>
</comment>
<dbReference type="GO" id="GO:0046983">
    <property type="term" value="F:protein dimerization activity"/>
    <property type="evidence" value="ECO:0007669"/>
    <property type="project" value="InterPro"/>
</dbReference>
<evidence type="ECO:0000256" key="4">
    <source>
        <dbReference type="ARBA" id="ARBA00023242"/>
    </source>
</evidence>
<feature type="compositionally biased region" description="Polar residues" evidence="5">
    <location>
        <begin position="228"/>
        <end position="243"/>
    </location>
</feature>
<dbReference type="PANTHER" id="PTHR12565">
    <property type="entry name" value="STEROL REGULATORY ELEMENT-BINDING PROTEIN"/>
    <property type="match status" value="1"/>
</dbReference>
<evidence type="ECO:0000256" key="6">
    <source>
        <dbReference type="SAM" id="Phobius"/>
    </source>
</evidence>
<evidence type="ECO:0000256" key="2">
    <source>
        <dbReference type="ARBA" id="ARBA00023015"/>
    </source>
</evidence>
<feature type="compositionally biased region" description="Polar residues" evidence="5">
    <location>
        <begin position="290"/>
        <end position="301"/>
    </location>
</feature>
<comment type="subcellular location">
    <subcellularLocation>
        <location evidence="1">Nucleus</location>
    </subcellularLocation>
</comment>
<keyword evidence="3" id="KW-0804">Transcription</keyword>
<dbReference type="PROSITE" id="PS50888">
    <property type="entry name" value="BHLH"/>
    <property type="match status" value="1"/>
</dbReference>
<keyword evidence="6" id="KW-1133">Transmembrane helix</keyword>
<name>A0A176WFH4_MARPO</name>
<evidence type="ECO:0000259" key="7">
    <source>
        <dbReference type="PROSITE" id="PS50888"/>
    </source>
</evidence>
<evidence type="ECO:0000256" key="5">
    <source>
        <dbReference type="SAM" id="MobiDB-lite"/>
    </source>
</evidence>
<dbReference type="AlphaFoldDB" id="A0A176WFH4"/>
<dbReference type="GO" id="GO:0003700">
    <property type="term" value="F:DNA-binding transcription factor activity"/>
    <property type="evidence" value="ECO:0007669"/>
    <property type="project" value="TreeGrafter"/>
</dbReference>
<dbReference type="GO" id="GO:0005634">
    <property type="term" value="C:nucleus"/>
    <property type="evidence" value="ECO:0007669"/>
    <property type="project" value="UniProtKB-SubCell"/>
</dbReference>
<keyword evidence="6" id="KW-0812">Transmembrane</keyword>
<keyword evidence="4" id="KW-0539">Nucleus</keyword>
<organism evidence="8 9">
    <name type="scientific">Marchantia polymorpha subsp. ruderalis</name>
    <dbReference type="NCBI Taxonomy" id="1480154"/>
    <lineage>
        <taxon>Eukaryota</taxon>
        <taxon>Viridiplantae</taxon>
        <taxon>Streptophyta</taxon>
        <taxon>Embryophyta</taxon>
        <taxon>Marchantiophyta</taxon>
        <taxon>Marchantiopsida</taxon>
        <taxon>Marchantiidae</taxon>
        <taxon>Marchantiales</taxon>
        <taxon>Marchantiaceae</taxon>
        <taxon>Marchantia</taxon>
    </lineage>
</organism>
<feature type="compositionally biased region" description="Basic and acidic residues" evidence="5">
    <location>
        <begin position="409"/>
        <end position="418"/>
    </location>
</feature>
<feature type="region of interest" description="Disordered" evidence="5">
    <location>
        <begin position="228"/>
        <end position="418"/>
    </location>
</feature>
<evidence type="ECO:0000313" key="9">
    <source>
        <dbReference type="Proteomes" id="UP000077202"/>
    </source>
</evidence>
<dbReference type="CDD" id="cd18919">
    <property type="entry name" value="bHLH_AtBPE_like"/>
    <property type="match status" value="1"/>
</dbReference>
<feature type="domain" description="BHLH" evidence="7">
    <location>
        <begin position="430"/>
        <end position="480"/>
    </location>
</feature>
<feature type="transmembrane region" description="Helical" evidence="6">
    <location>
        <begin position="105"/>
        <end position="124"/>
    </location>
</feature>
<keyword evidence="9" id="KW-1185">Reference proteome</keyword>
<dbReference type="InterPro" id="IPR011598">
    <property type="entry name" value="bHLH_dom"/>
</dbReference>
<dbReference type="Pfam" id="PF00010">
    <property type="entry name" value="HLH"/>
    <property type="match status" value="1"/>
</dbReference>
<dbReference type="Proteomes" id="UP000077202">
    <property type="component" value="Unassembled WGS sequence"/>
</dbReference>
<dbReference type="EMBL" id="LVLJ01000930">
    <property type="protein sequence ID" value="OAE31988.1"/>
    <property type="molecule type" value="Genomic_DNA"/>
</dbReference>
<dbReference type="FunFam" id="4.10.280.10:FF:000002">
    <property type="entry name" value="Basic helix-loop-helix transcription factor"/>
    <property type="match status" value="1"/>
</dbReference>
<keyword evidence="6" id="KW-0472">Membrane</keyword>
<protein>
    <recommendedName>
        <fullName evidence="7">BHLH domain-containing protein</fullName>
    </recommendedName>
</protein>
<evidence type="ECO:0000256" key="3">
    <source>
        <dbReference type="ARBA" id="ARBA00023163"/>
    </source>
</evidence>
<proteinExistence type="predicted"/>
<dbReference type="Gene3D" id="4.10.280.10">
    <property type="entry name" value="Helix-loop-helix DNA-binding domain"/>
    <property type="match status" value="1"/>
</dbReference>
<feature type="compositionally biased region" description="Basic and acidic residues" evidence="5">
    <location>
        <begin position="383"/>
        <end position="399"/>
    </location>
</feature>
<dbReference type="SUPFAM" id="SSF47459">
    <property type="entry name" value="HLH, helix-loop-helix DNA-binding domain"/>
    <property type="match status" value="1"/>
</dbReference>
<sequence length="630" mass="67919">MGNCDTGKRHHSNTTPPACAMGMEAWLDGWDGLDRMNSTGESNRQGCTYLSVSLRGLCTGEQSSSVRKMALSVAFHPITSHQVETRRWLCNLEDLYSRDMVKSHIAILMPLATIFGAFFLLRTLEAQSPGVNAGPINQDFRLTRSVSGSLIPSSQQRLGMEKSMPLGSGWNSVDHGNLGLTVDPAKGGFALQGVGLPSSPIARFSSNPGFAERAARFSAFGNGHFSQSYSHSDNGSVRSGSYENENKATKLSARGEISTGGIGSPEVSGRSQANALDVGNDGEDTKSRLYRSTSAACSPAQTDEGCNAHDNERPVVGSPSESGATNGSGGQETSKTDADQGRSTAAQLSGKKRKASGDEAVKETASPVTKEQKNSGAQSKRSKGAEDKEDQKSKAERSDNSSSSSLAAKDSKHVDHPKTDYIHVRARRGQATDSHSLAERVRREKISERMKFLQDLVPGCSKVTGKAVMLDEIINYVQSIQRQVELLSMKLAAVTPRPDFNIDNFLTKQLQIGQNCGLPNMVEHTESTIQYPQLPSLHSQQSLHMQQVLSNVLDNSQSVESKLMRMNSAPPMSLPRAHMDIFGDGLSQLTGLWEGDLQSVVQMGFTQGRPMTGLGGFQCDLPPGHMKIEI</sequence>
<dbReference type="InterPro" id="IPR024097">
    <property type="entry name" value="bHLH_ZIP_TF"/>
</dbReference>
<feature type="compositionally biased region" description="Polar residues" evidence="5">
    <location>
        <begin position="366"/>
        <end position="379"/>
    </location>
</feature>
<gene>
    <name evidence="8" type="ORF">AXG93_4421s1410</name>
</gene>
<dbReference type="SMART" id="SM00353">
    <property type="entry name" value="HLH"/>
    <property type="match status" value="1"/>
</dbReference>
<reference evidence="8" key="1">
    <citation type="submission" date="2016-03" db="EMBL/GenBank/DDBJ databases">
        <title>Mechanisms controlling the formation of the plant cell surface in tip-growing cells are functionally conserved among land plants.</title>
        <authorList>
            <person name="Honkanen S."/>
            <person name="Jones V.A."/>
            <person name="Morieri G."/>
            <person name="Champion C."/>
            <person name="Hetherington A.J."/>
            <person name="Kelly S."/>
            <person name="Saint-Marcoux D."/>
            <person name="Proust H."/>
            <person name="Prescott H."/>
            <person name="Dolan L."/>
        </authorList>
    </citation>
    <scope>NUCLEOTIDE SEQUENCE [LARGE SCALE GENOMIC DNA]</scope>
    <source>
        <tissue evidence="8">Whole gametophyte</tissue>
    </source>
</reference>
<evidence type="ECO:0000256" key="1">
    <source>
        <dbReference type="ARBA" id="ARBA00004123"/>
    </source>
</evidence>
<evidence type="ECO:0000313" key="8">
    <source>
        <dbReference type="EMBL" id="OAE31988.1"/>
    </source>
</evidence>
<keyword evidence="2" id="KW-0805">Transcription regulation</keyword>
<accession>A0A176WFH4</accession>
<dbReference type="PANTHER" id="PTHR12565:SF184">
    <property type="entry name" value="BHLH TRANSCRIPTION FACTOR"/>
    <property type="match status" value="1"/>
</dbReference>
<dbReference type="InterPro" id="IPR036638">
    <property type="entry name" value="HLH_DNA-bd_sf"/>
</dbReference>